<dbReference type="PANTHER" id="PTHR47332:SF2">
    <property type="entry name" value="SET-6"/>
    <property type="match status" value="1"/>
</dbReference>
<evidence type="ECO:0000313" key="3">
    <source>
        <dbReference type="EMBL" id="PMD24600.1"/>
    </source>
</evidence>
<dbReference type="InterPro" id="IPR011990">
    <property type="entry name" value="TPR-like_helical_dom_sf"/>
</dbReference>
<protein>
    <submittedName>
        <fullName evidence="3">SET domain-containing protein</fullName>
    </submittedName>
</protein>
<dbReference type="InterPro" id="IPR046341">
    <property type="entry name" value="SET_dom_sf"/>
</dbReference>
<dbReference type="PANTHER" id="PTHR47332">
    <property type="entry name" value="SET DOMAIN-CONTAINING PROTEIN 5"/>
    <property type="match status" value="1"/>
</dbReference>
<dbReference type="Gene3D" id="2.170.270.10">
    <property type="entry name" value="SET domain"/>
    <property type="match status" value="1"/>
</dbReference>
<feature type="domain" description="SET" evidence="2">
    <location>
        <begin position="66"/>
        <end position="213"/>
    </location>
</feature>
<dbReference type="SUPFAM" id="SSF82199">
    <property type="entry name" value="SET domain"/>
    <property type="match status" value="1"/>
</dbReference>
<evidence type="ECO:0000256" key="1">
    <source>
        <dbReference type="SAM" id="MobiDB-lite"/>
    </source>
</evidence>
<dbReference type="Gene3D" id="1.25.40.10">
    <property type="entry name" value="Tetratricopeptide repeat domain"/>
    <property type="match status" value="1"/>
</dbReference>
<organism evidence="3 4">
    <name type="scientific">Hyaloscypha hepaticicola</name>
    <dbReference type="NCBI Taxonomy" id="2082293"/>
    <lineage>
        <taxon>Eukaryota</taxon>
        <taxon>Fungi</taxon>
        <taxon>Dikarya</taxon>
        <taxon>Ascomycota</taxon>
        <taxon>Pezizomycotina</taxon>
        <taxon>Leotiomycetes</taxon>
        <taxon>Helotiales</taxon>
        <taxon>Hyaloscyphaceae</taxon>
        <taxon>Hyaloscypha</taxon>
    </lineage>
</organism>
<dbReference type="STRING" id="1745343.A0A2J6QEB6"/>
<dbReference type="PROSITE" id="PS50280">
    <property type="entry name" value="SET"/>
    <property type="match status" value="1"/>
</dbReference>
<dbReference type="SMART" id="SM00317">
    <property type="entry name" value="SET"/>
    <property type="match status" value="1"/>
</dbReference>
<feature type="region of interest" description="Disordered" evidence="1">
    <location>
        <begin position="22"/>
        <end position="42"/>
    </location>
</feature>
<gene>
    <name evidence="3" type="ORF">NA56DRAFT_643131</name>
</gene>
<evidence type="ECO:0000313" key="4">
    <source>
        <dbReference type="Proteomes" id="UP000235672"/>
    </source>
</evidence>
<keyword evidence="4" id="KW-1185">Reference proteome</keyword>
<evidence type="ECO:0000259" key="2">
    <source>
        <dbReference type="PROSITE" id="PS50280"/>
    </source>
</evidence>
<dbReference type="Pfam" id="PF00856">
    <property type="entry name" value="SET"/>
    <property type="match status" value="1"/>
</dbReference>
<reference evidence="3 4" key="1">
    <citation type="submission" date="2016-05" db="EMBL/GenBank/DDBJ databases">
        <title>A degradative enzymes factory behind the ericoid mycorrhizal symbiosis.</title>
        <authorList>
            <consortium name="DOE Joint Genome Institute"/>
            <person name="Martino E."/>
            <person name="Morin E."/>
            <person name="Grelet G."/>
            <person name="Kuo A."/>
            <person name="Kohler A."/>
            <person name="Daghino S."/>
            <person name="Barry K."/>
            <person name="Choi C."/>
            <person name="Cichocki N."/>
            <person name="Clum A."/>
            <person name="Copeland A."/>
            <person name="Hainaut M."/>
            <person name="Haridas S."/>
            <person name="Labutti K."/>
            <person name="Lindquist E."/>
            <person name="Lipzen A."/>
            <person name="Khouja H.-R."/>
            <person name="Murat C."/>
            <person name="Ohm R."/>
            <person name="Olson A."/>
            <person name="Spatafora J."/>
            <person name="Veneault-Fourrey C."/>
            <person name="Henrissat B."/>
            <person name="Grigoriev I."/>
            <person name="Martin F."/>
            <person name="Perotto S."/>
        </authorList>
    </citation>
    <scope>NUCLEOTIDE SEQUENCE [LARGE SCALE GENOMIC DNA]</scope>
    <source>
        <strain evidence="3 4">UAMH 7357</strain>
    </source>
</reference>
<accession>A0A2J6QEB6</accession>
<dbReference type="Proteomes" id="UP000235672">
    <property type="component" value="Unassembled WGS sequence"/>
</dbReference>
<dbReference type="AlphaFoldDB" id="A0A2J6QEB6"/>
<dbReference type="InterPro" id="IPR001214">
    <property type="entry name" value="SET_dom"/>
</dbReference>
<sequence>MPKPKTRKVLCDCGKRFIDSQSRSRHIRDSPLHQQPVTAAADTDATPALAGESDETQALSTGKEIESVGRLYTIKAIAGKGKGLVAATKILKGTRILSEVPMFRVPRDNSDIEALERIVAKEVECLNMDQQRTFFDLTNIYGNAHSRPLGIARTNVLPIGSKASSGGLFPEASRINHSCRHNSQNTWNENIGRLTIHALRDIEEGEEITITYLAITSEYTDRQRFLKEKFKFDCKCELCSLPRAQQKRSDARLREIQTIDSSIGDFFWGGLESERALHLLHKMFGLFETEDIWDGSISRAYKDAYDIAIESGDKPRARVFAERSYDARRVIEGDDSPVTMKMKRVAEGLSAEAQGLNGVDFENWLWMLPS</sequence>
<dbReference type="OrthoDB" id="265717at2759"/>
<dbReference type="InterPro" id="IPR053185">
    <property type="entry name" value="SET_domain_protein"/>
</dbReference>
<dbReference type="CDD" id="cd20071">
    <property type="entry name" value="SET_SMYD"/>
    <property type="match status" value="1"/>
</dbReference>
<name>A0A2J6QEB6_9HELO</name>
<proteinExistence type="predicted"/>
<dbReference type="EMBL" id="KZ613472">
    <property type="protein sequence ID" value="PMD24600.1"/>
    <property type="molecule type" value="Genomic_DNA"/>
</dbReference>